<feature type="domain" description="DUF7123" evidence="1">
    <location>
        <begin position="7"/>
        <end position="79"/>
    </location>
</feature>
<dbReference type="InterPro" id="IPR055547">
    <property type="entry name" value="DUF7123"/>
</dbReference>
<gene>
    <name evidence="2" type="ORF">DLD82_15695</name>
</gene>
<accession>A0A2V2N596</accession>
<dbReference type="EMBL" id="QGMZ01000042">
    <property type="protein sequence ID" value="PWR70443.1"/>
    <property type="molecule type" value="Genomic_DNA"/>
</dbReference>
<evidence type="ECO:0000313" key="3">
    <source>
        <dbReference type="Proteomes" id="UP000245934"/>
    </source>
</evidence>
<dbReference type="RefSeq" id="WP_109942077.1">
    <property type="nucleotide sequence ID" value="NZ_CP176366.1"/>
</dbReference>
<keyword evidence="3" id="KW-1185">Reference proteome</keyword>
<evidence type="ECO:0000259" key="1">
    <source>
        <dbReference type="Pfam" id="PF23438"/>
    </source>
</evidence>
<name>A0A2V2N596_9EURY</name>
<comment type="caution">
    <text evidence="2">The sequence shown here is derived from an EMBL/GenBank/DDBJ whole genome shotgun (WGS) entry which is preliminary data.</text>
</comment>
<evidence type="ECO:0000313" key="2">
    <source>
        <dbReference type="EMBL" id="PWR70443.1"/>
    </source>
</evidence>
<dbReference type="Proteomes" id="UP000245934">
    <property type="component" value="Unassembled WGS sequence"/>
</dbReference>
<dbReference type="AlphaFoldDB" id="A0A2V2N596"/>
<dbReference type="OrthoDB" id="114065at2157"/>
<dbReference type="GeneID" id="97610905"/>
<proteinExistence type="predicted"/>
<reference evidence="2 3" key="1">
    <citation type="submission" date="2018-05" db="EMBL/GenBank/DDBJ databases">
        <title>Draft genome of Methanospirillum stamsii Pt1.</title>
        <authorList>
            <person name="Dueholm M.S."/>
            <person name="Nielsen P.H."/>
            <person name="Bakmann L.F."/>
            <person name="Otzen D.E."/>
        </authorList>
    </citation>
    <scope>NUCLEOTIDE SEQUENCE [LARGE SCALE GENOMIC DNA]</scope>
    <source>
        <strain evidence="2 3">Pt1</strain>
    </source>
</reference>
<sequence>MYPKSRFSAKYNENQITLINYLKEQVHNGRCFLKSKYIAKDVGLSSKEVGTNMAILSEICPEFLIERYSYSNSTTWLVSPGSIQGLQRRMDSPVAIV</sequence>
<protein>
    <recommendedName>
        <fullName evidence="1">DUF7123 domain-containing protein</fullName>
    </recommendedName>
</protein>
<organism evidence="2 3">
    <name type="scientific">Methanospirillum stamsii</name>
    <dbReference type="NCBI Taxonomy" id="1277351"/>
    <lineage>
        <taxon>Archaea</taxon>
        <taxon>Methanobacteriati</taxon>
        <taxon>Methanobacteriota</taxon>
        <taxon>Stenosarchaea group</taxon>
        <taxon>Methanomicrobia</taxon>
        <taxon>Methanomicrobiales</taxon>
        <taxon>Methanospirillaceae</taxon>
        <taxon>Methanospirillum</taxon>
    </lineage>
</organism>
<dbReference type="Pfam" id="PF23438">
    <property type="entry name" value="DUF7123"/>
    <property type="match status" value="1"/>
</dbReference>